<dbReference type="EMBL" id="BAABGU010000055">
    <property type="protein sequence ID" value="GAA4580115.1"/>
    <property type="molecule type" value="Genomic_DNA"/>
</dbReference>
<evidence type="ECO:0000313" key="3">
    <source>
        <dbReference type="Proteomes" id="UP001500307"/>
    </source>
</evidence>
<dbReference type="Proteomes" id="UP001500307">
    <property type="component" value="Unassembled WGS sequence"/>
</dbReference>
<evidence type="ECO:0000256" key="1">
    <source>
        <dbReference type="SAM" id="MobiDB-lite"/>
    </source>
</evidence>
<gene>
    <name evidence="2" type="ORF">GCM10023176_59100</name>
</gene>
<feature type="region of interest" description="Disordered" evidence="1">
    <location>
        <begin position="1"/>
        <end position="23"/>
    </location>
</feature>
<keyword evidence="3" id="KW-1185">Reference proteome</keyword>
<organism evidence="2 3">
    <name type="scientific">Micromonospora coerulea</name>
    <dbReference type="NCBI Taxonomy" id="47856"/>
    <lineage>
        <taxon>Bacteria</taxon>
        <taxon>Bacillati</taxon>
        <taxon>Actinomycetota</taxon>
        <taxon>Actinomycetes</taxon>
        <taxon>Micromonosporales</taxon>
        <taxon>Micromonosporaceae</taxon>
        <taxon>Micromonospora</taxon>
    </lineage>
</organism>
<comment type="caution">
    <text evidence="2">The sequence shown here is derived from an EMBL/GenBank/DDBJ whole genome shotgun (WGS) entry which is preliminary data.</text>
</comment>
<sequence length="267" mass="28970">MSGRGEDRAPMSRFTGERRPATGRDSIPELVTLHVWRIPRAAVPRALARMATHPLRLRRTPGVRFGKLLGTGTGTGFGPGDADLTRWAALVVWDSPAAADGFDDSPVGRSWTRIARASARVELRPLTSRGEWSGVRPFGDPPGGRAGGPVLALTRARLRARRAVTFWRAIPPVAAALHAAPGLLARFGVGEAPLGWQGTVSVWRDPADLVAFAYRHPEHRAAITRTPTEGWYAEELFARFEVRDVVGDRTVLGWVAEGDPKTGRGRA</sequence>
<proteinExistence type="predicted"/>
<dbReference type="CDD" id="cd21650">
    <property type="entry name" value="CrtA-like"/>
    <property type="match status" value="1"/>
</dbReference>
<evidence type="ECO:0000313" key="2">
    <source>
        <dbReference type="EMBL" id="GAA4580115.1"/>
    </source>
</evidence>
<accession>A0ABP8T4E3</accession>
<feature type="compositionally biased region" description="Basic and acidic residues" evidence="1">
    <location>
        <begin position="1"/>
        <end position="22"/>
    </location>
</feature>
<name>A0ABP8T4E3_9ACTN</name>
<reference evidence="3" key="1">
    <citation type="journal article" date="2019" name="Int. J. Syst. Evol. Microbiol.">
        <title>The Global Catalogue of Microorganisms (GCM) 10K type strain sequencing project: providing services to taxonomists for standard genome sequencing and annotation.</title>
        <authorList>
            <consortium name="The Broad Institute Genomics Platform"/>
            <consortium name="The Broad Institute Genome Sequencing Center for Infectious Disease"/>
            <person name="Wu L."/>
            <person name="Ma J."/>
        </authorList>
    </citation>
    <scope>NUCLEOTIDE SEQUENCE [LARGE SCALE GENOMIC DNA]</scope>
    <source>
        <strain evidence="3">JCM 3175</strain>
    </source>
</reference>
<protein>
    <recommendedName>
        <fullName evidence="4">Spheroidene monooxygenase</fullName>
    </recommendedName>
</protein>
<evidence type="ECO:0008006" key="4">
    <source>
        <dbReference type="Google" id="ProtNLM"/>
    </source>
</evidence>
<dbReference type="InterPro" id="IPR049574">
    <property type="entry name" value="CrtA-like"/>
</dbReference>